<keyword evidence="2" id="KW-1185">Reference proteome</keyword>
<dbReference type="AlphaFoldDB" id="A0A1B7P018"/>
<comment type="caution">
    <text evidence="1">The sequence shown here is derived from an EMBL/GenBank/DDBJ whole genome shotgun (WGS) entry which is preliminary data.</text>
</comment>
<evidence type="ECO:0000313" key="2">
    <source>
        <dbReference type="Proteomes" id="UP000091918"/>
    </source>
</evidence>
<organism evidence="1 2">
    <name type="scientific">Emergomyces africanus</name>
    <dbReference type="NCBI Taxonomy" id="1955775"/>
    <lineage>
        <taxon>Eukaryota</taxon>
        <taxon>Fungi</taxon>
        <taxon>Dikarya</taxon>
        <taxon>Ascomycota</taxon>
        <taxon>Pezizomycotina</taxon>
        <taxon>Eurotiomycetes</taxon>
        <taxon>Eurotiomycetidae</taxon>
        <taxon>Onygenales</taxon>
        <taxon>Ajellomycetaceae</taxon>
        <taxon>Emergomyces</taxon>
    </lineage>
</organism>
<gene>
    <name evidence="1" type="ORF">ACJ72_03438</name>
</gene>
<protein>
    <submittedName>
        <fullName evidence="1">Uncharacterized protein</fullName>
    </submittedName>
</protein>
<accession>A0A1B7P018</accession>
<reference evidence="1 2" key="1">
    <citation type="submission" date="2015-07" db="EMBL/GenBank/DDBJ databases">
        <title>Emmonsia species relationships and genome sequence.</title>
        <authorList>
            <person name="Cuomo C.A."/>
            <person name="Schwartz I.S."/>
            <person name="Kenyon C."/>
            <person name="de Hoog G.S."/>
            <person name="Govender N.P."/>
            <person name="Botha A."/>
            <person name="Moreno L."/>
            <person name="de Vries M."/>
            <person name="Munoz J.F."/>
            <person name="Stielow J.B."/>
        </authorList>
    </citation>
    <scope>NUCLEOTIDE SEQUENCE [LARGE SCALE GENOMIC DNA]</scope>
    <source>
        <strain evidence="1 2">CBS 136260</strain>
    </source>
</reference>
<evidence type="ECO:0000313" key="1">
    <source>
        <dbReference type="EMBL" id="OAX82217.1"/>
    </source>
</evidence>
<sequence length="44" mass="4683">MNMCDPIPDAANRAVVADVHSHLSVIPCLLCTCGSQPGKYVDIQ</sequence>
<dbReference type="EMBL" id="LGUA01000338">
    <property type="protein sequence ID" value="OAX82217.1"/>
    <property type="molecule type" value="Genomic_DNA"/>
</dbReference>
<proteinExistence type="predicted"/>
<name>A0A1B7P018_9EURO</name>
<dbReference type="Proteomes" id="UP000091918">
    <property type="component" value="Unassembled WGS sequence"/>
</dbReference>